<accession>A0A8S1SUS3</accession>
<organism evidence="2 3">
    <name type="scientific">Paramecium octaurelia</name>
    <dbReference type="NCBI Taxonomy" id="43137"/>
    <lineage>
        <taxon>Eukaryota</taxon>
        <taxon>Sar</taxon>
        <taxon>Alveolata</taxon>
        <taxon>Ciliophora</taxon>
        <taxon>Intramacronucleata</taxon>
        <taxon>Oligohymenophorea</taxon>
        <taxon>Peniculida</taxon>
        <taxon>Parameciidae</taxon>
        <taxon>Paramecium</taxon>
    </lineage>
</organism>
<reference evidence="2" key="1">
    <citation type="submission" date="2021-01" db="EMBL/GenBank/DDBJ databases">
        <authorList>
            <consortium name="Genoscope - CEA"/>
            <person name="William W."/>
        </authorList>
    </citation>
    <scope>NUCLEOTIDE SEQUENCE</scope>
</reference>
<evidence type="ECO:0000256" key="1">
    <source>
        <dbReference type="SAM" id="Phobius"/>
    </source>
</evidence>
<keyword evidence="1" id="KW-0812">Transmembrane</keyword>
<protein>
    <recommendedName>
        <fullName evidence="4">Transmembrane protein</fullName>
    </recommendedName>
</protein>
<dbReference type="Proteomes" id="UP000683925">
    <property type="component" value="Unassembled WGS sequence"/>
</dbReference>
<dbReference type="AlphaFoldDB" id="A0A8S1SUS3"/>
<keyword evidence="3" id="KW-1185">Reference proteome</keyword>
<keyword evidence="1" id="KW-0472">Membrane</keyword>
<evidence type="ECO:0008006" key="4">
    <source>
        <dbReference type="Google" id="ProtNLM"/>
    </source>
</evidence>
<keyword evidence="1" id="KW-1133">Transmembrane helix</keyword>
<proteinExistence type="predicted"/>
<sequence length="87" mass="10462">MIQCFSIEFIAQFMEACILSAIYKLRISNSPQVCQNIRQIFQMYFCFNLVGLVFILFFWKQPKVKQQKEEIQIMLVETKNIDQEEEQ</sequence>
<dbReference type="EMBL" id="CAJJDP010000012">
    <property type="protein sequence ID" value="CAD8142324.1"/>
    <property type="molecule type" value="Genomic_DNA"/>
</dbReference>
<dbReference type="OrthoDB" id="10336956at2759"/>
<evidence type="ECO:0000313" key="3">
    <source>
        <dbReference type="Proteomes" id="UP000683925"/>
    </source>
</evidence>
<feature type="transmembrane region" description="Helical" evidence="1">
    <location>
        <begin position="40"/>
        <end position="59"/>
    </location>
</feature>
<evidence type="ECO:0000313" key="2">
    <source>
        <dbReference type="EMBL" id="CAD8142324.1"/>
    </source>
</evidence>
<comment type="caution">
    <text evidence="2">The sequence shown here is derived from an EMBL/GenBank/DDBJ whole genome shotgun (WGS) entry which is preliminary data.</text>
</comment>
<gene>
    <name evidence="2" type="ORF">POCTA_138.1.T0130422</name>
</gene>
<name>A0A8S1SUS3_PAROT</name>